<dbReference type="PROSITE" id="PS01096">
    <property type="entry name" value="PPIC_PPIASE_1"/>
    <property type="match status" value="1"/>
</dbReference>
<evidence type="ECO:0000256" key="3">
    <source>
        <dbReference type="ARBA" id="ARBA00022764"/>
    </source>
</evidence>
<comment type="function">
    <text evidence="7">Chaperone involved in the correct folding and assembly of outer membrane proteins. Recognizes specific patterns of aromatic residues and the orientation of their side chains, which are found more frequently in integral outer membrane proteins. May act in both early periplasmic and late outer membrane-associated steps of protein maturation.</text>
</comment>
<feature type="domain" description="PpiC" evidence="8">
    <location>
        <begin position="308"/>
        <end position="407"/>
    </location>
</feature>
<dbReference type="PROSITE" id="PS50198">
    <property type="entry name" value="PPIC_PPIASE_2"/>
    <property type="match status" value="2"/>
</dbReference>
<dbReference type="HAMAP" id="MF_01183">
    <property type="entry name" value="Chaperone_SurA"/>
    <property type="match status" value="1"/>
</dbReference>
<name>A0ABS1JMY8_9BURK</name>
<proteinExistence type="inferred from homology"/>
<dbReference type="RefSeq" id="WP_201689330.1">
    <property type="nucleotide sequence ID" value="NZ_JAEQND010000005.1"/>
</dbReference>
<dbReference type="SUPFAM" id="SSF54534">
    <property type="entry name" value="FKBP-like"/>
    <property type="match status" value="2"/>
</dbReference>
<dbReference type="Proteomes" id="UP000622707">
    <property type="component" value="Unassembled WGS sequence"/>
</dbReference>
<dbReference type="PANTHER" id="PTHR47637">
    <property type="entry name" value="CHAPERONE SURA"/>
    <property type="match status" value="1"/>
</dbReference>
<protein>
    <recommendedName>
        <fullName evidence="7">Chaperone SurA</fullName>
    </recommendedName>
    <alternativeName>
        <fullName evidence="7">Peptidyl-prolyl cis-trans isomerase SurA</fullName>
        <shortName evidence="7">PPIase SurA</shortName>
        <ecNumber evidence="7">5.2.1.8</ecNumber>
    </alternativeName>
    <alternativeName>
        <fullName evidence="7">Rotamase SurA</fullName>
    </alternativeName>
</protein>
<keyword evidence="1 7" id="KW-0732">Signal</keyword>
<dbReference type="InterPro" id="IPR046357">
    <property type="entry name" value="PPIase_dom_sf"/>
</dbReference>
<dbReference type="InterPro" id="IPR023034">
    <property type="entry name" value="PPIase_SurA"/>
</dbReference>
<sequence precursor="true">MTSRFLALALAAAALAAGLPAAAQGLRATPQLGTGRAAPDSGPRAADYIVAVVNSEPITNNEVRTRMLRYEQQLAQQGSALPPRGQLAREVLERLITEKAQLQVARETGVRVDEGLVDQAEQNIARQNGIGVAELRRRMQTDGIDVAQFRDDLRNQILLQRLRDRELEQRVKVTDLDVEQYLRDQEQGATADPALTELNLAHILVAVPENATPAQVAQAEAKARQLLQRARAGEDFSRLARENSDAAGAAQNSGVIGVRTADRLPPLFVDATRDLQTGGVTDVMRSAAGFHIVKVLEKRRLGSAGVTVTQSHARHILLRPSAQLSEAAARQKLAEFKKRVEAGQADFAQLARENSQDASARSGGDLGWSSPGMFVPEFEEAINALQPGQIADPIVSRFGVHLIQLLERRDSKLGPREQREVVRNLVRERKLDEAYVRWAQEVRGRAYVEYREPPQ</sequence>
<evidence type="ECO:0000256" key="2">
    <source>
        <dbReference type="ARBA" id="ARBA00022737"/>
    </source>
</evidence>
<comment type="domain">
    <text evidence="7">The PPIase activity resides only in the second parvulin domain. The N-terminal region and the C-terminal tail are necessary and sufficient for the chaperone activity of SurA. The PPIase activity is dispensable for SurA to function as a chaperone. The N-terminal region and the C-terminal tail are also required for porin recognition.</text>
</comment>
<keyword evidence="6 7" id="KW-0413">Isomerase</keyword>
<comment type="subcellular location">
    <subcellularLocation>
        <location evidence="7">Periplasm</location>
    </subcellularLocation>
    <text evidence="7">Is capable of associating with the outer membrane.</text>
</comment>
<dbReference type="InterPro" id="IPR027304">
    <property type="entry name" value="Trigger_fact/SurA_dom_sf"/>
</dbReference>
<organism evidence="9 10">
    <name type="scientific">Ramlibacter alkalitolerans</name>
    <dbReference type="NCBI Taxonomy" id="2039631"/>
    <lineage>
        <taxon>Bacteria</taxon>
        <taxon>Pseudomonadati</taxon>
        <taxon>Pseudomonadota</taxon>
        <taxon>Betaproteobacteria</taxon>
        <taxon>Burkholderiales</taxon>
        <taxon>Comamonadaceae</taxon>
        <taxon>Ramlibacter</taxon>
    </lineage>
</organism>
<reference evidence="9 10" key="1">
    <citation type="journal article" date="2017" name="Int. J. Syst. Evol. Microbiol.">
        <title>Ramlibacter alkalitolerans sp. nov., alkali-tolerant bacterium isolated from soil of ginseng.</title>
        <authorList>
            <person name="Lee D.H."/>
            <person name="Cha C.J."/>
        </authorList>
    </citation>
    <scope>NUCLEOTIDE SEQUENCE [LARGE SCALE GENOMIC DNA]</scope>
    <source>
        <strain evidence="9 10">KACC 19305</strain>
    </source>
</reference>
<evidence type="ECO:0000256" key="6">
    <source>
        <dbReference type="ARBA" id="ARBA00023235"/>
    </source>
</evidence>
<dbReference type="InterPro" id="IPR023058">
    <property type="entry name" value="PPIase_PpiC_CS"/>
</dbReference>
<keyword evidence="4 7" id="KW-0697">Rotamase</keyword>
<feature type="domain" description="PpiC" evidence="8">
    <location>
        <begin position="195"/>
        <end position="297"/>
    </location>
</feature>
<evidence type="ECO:0000313" key="10">
    <source>
        <dbReference type="Proteomes" id="UP000622707"/>
    </source>
</evidence>
<evidence type="ECO:0000256" key="7">
    <source>
        <dbReference type="HAMAP-Rule" id="MF_01183"/>
    </source>
</evidence>
<feature type="signal peptide" evidence="7">
    <location>
        <begin position="1"/>
        <end position="23"/>
    </location>
</feature>
<evidence type="ECO:0000256" key="4">
    <source>
        <dbReference type="ARBA" id="ARBA00023110"/>
    </source>
</evidence>
<keyword evidence="5 7" id="KW-0143">Chaperone</keyword>
<dbReference type="Gene3D" id="1.10.4030.10">
    <property type="entry name" value="Porin chaperone SurA, peptide-binding domain"/>
    <property type="match status" value="1"/>
</dbReference>
<comment type="caution">
    <text evidence="9">The sequence shown here is derived from an EMBL/GenBank/DDBJ whole genome shotgun (WGS) entry which is preliminary data.</text>
</comment>
<dbReference type="SUPFAM" id="SSF109998">
    <property type="entry name" value="Triger factor/SurA peptide-binding domain-like"/>
    <property type="match status" value="1"/>
</dbReference>
<evidence type="ECO:0000259" key="8">
    <source>
        <dbReference type="PROSITE" id="PS50198"/>
    </source>
</evidence>
<keyword evidence="2 7" id="KW-0677">Repeat</keyword>
<evidence type="ECO:0000256" key="5">
    <source>
        <dbReference type="ARBA" id="ARBA00023186"/>
    </source>
</evidence>
<dbReference type="Pfam" id="PF00639">
    <property type="entry name" value="Rotamase"/>
    <property type="match status" value="2"/>
</dbReference>
<keyword evidence="10" id="KW-1185">Reference proteome</keyword>
<dbReference type="InterPro" id="IPR050280">
    <property type="entry name" value="OMP_Chaperone_SurA"/>
</dbReference>
<gene>
    <name evidence="7" type="primary">surA</name>
    <name evidence="9" type="ORF">JI746_10765</name>
</gene>
<keyword evidence="3 7" id="KW-0574">Periplasm</keyword>
<dbReference type="Pfam" id="PF09312">
    <property type="entry name" value="SurA_N"/>
    <property type="match status" value="1"/>
</dbReference>
<dbReference type="EC" id="5.2.1.8" evidence="7"/>
<dbReference type="InterPro" id="IPR000297">
    <property type="entry name" value="PPIase_PpiC"/>
</dbReference>
<dbReference type="Gene3D" id="3.10.50.40">
    <property type="match status" value="2"/>
</dbReference>
<accession>A0ABS1JMY8</accession>
<feature type="chain" id="PRO_5044926019" description="Chaperone SurA" evidence="7">
    <location>
        <begin position="24"/>
        <end position="455"/>
    </location>
</feature>
<comment type="catalytic activity">
    <reaction evidence="7">
        <text>[protein]-peptidylproline (omega=180) = [protein]-peptidylproline (omega=0)</text>
        <dbReference type="Rhea" id="RHEA:16237"/>
        <dbReference type="Rhea" id="RHEA-COMP:10747"/>
        <dbReference type="Rhea" id="RHEA-COMP:10748"/>
        <dbReference type="ChEBI" id="CHEBI:83833"/>
        <dbReference type="ChEBI" id="CHEBI:83834"/>
        <dbReference type="EC" id="5.2.1.8"/>
    </reaction>
</comment>
<dbReference type="InterPro" id="IPR015391">
    <property type="entry name" value="SurA_N"/>
</dbReference>
<evidence type="ECO:0000256" key="1">
    <source>
        <dbReference type="ARBA" id="ARBA00022729"/>
    </source>
</evidence>
<dbReference type="PANTHER" id="PTHR47637:SF1">
    <property type="entry name" value="CHAPERONE SURA"/>
    <property type="match status" value="1"/>
</dbReference>
<dbReference type="EMBL" id="JAEQND010000005">
    <property type="protein sequence ID" value="MBL0425589.1"/>
    <property type="molecule type" value="Genomic_DNA"/>
</dbReference>
<evidence type="ECO:0000313" key="9">
    <source>
        <dbReference type="EMBL" id="MBL0425589.1"/>
    </source>
</evidence>
<dbReference type="GO" id="GO:0016853">
    <property type="term" value="F:isomerase activity"/>
    <property type="evidence" value="ECO:0007669"/>
    <property type="project" value="UniProtKB-KW"/>
</dbReference>